<reference evidence="6 8" key="2">
    <citation type="submission" date="2016-08" db="EMBL/GenBank/DDBJ databases">
        <authorList>
            <person name="Seilhamer J.J."/>
        </authorList>
    </citation>
    <scope>NUCLEOTIDE SEQUENCE [LARGE SCALE GENOMIC DNA]</scope>
    <source>
        <strain evidence="6 8">NML150140-1</strain>
    </source>
</reference>
<dbReference type="InterPro" id="IPR018062">
    <property type="entry name" value="HTH_AraC-typ_CS"/>
</dbReference>
<keyword evidence="1" id="KW-0805">Transcription regulation</keyword>
<evidence type="ECO:0000259" key="5">
    <source>
        <dbReference type="PROSITE" id="PS01124"/>
    </source>
</evidence>
<dbReference type="SMART" id="SM00342">
    <property type="entry name" value="HTH_ARAC"/>
    <property type="match status" value="1"/>
</dbReference>
<dbReference type="PROSITE" id="PS00041">
    <property type="entry name" value="HTH_ARAC_FAMILY_1"/>
    <property type="match status" value="1"/>
</dbReference>
<dbReference type="PANTHER" id="PTHR43280">
    <property type="entry name" value="ARAC-FAMILY TRANSCRIPTIONAL REGULATOR"/>
    <property type="match status" value="1"/>
</dbReference>
<evidence type="ECO:0000313" key="7">
    <source>
        <dbReference type="EMBL" id="ODR49803.1"/>
    </source>
</evidence>
<feature type="transmembrane region" description="Helical" evidence="4">
    <location>
        <begin position="27"/>
        <end position="51"/>
    </location>
</feature>
<keyword evidence="9" id="KW-1185">Reference proteome</keyword>
<dbReference type="EMBL" id="MEHD01000036">
    <property type="protein sequence ID" value="ODR49803.1"/>
    <property type="molecule type" value="Genomic_DNA"/>
</dbReference>
<gene>
    <name evidence="6" type="ORF">BEI59_23790</name>
    <name evidence="7" type="ORF">BEI63_22005</name>
</gene>
<dbReference type="AlphaFoldDB" id="A0A1E3UCC5"/>
<dbReference type="EMBL" id="MEHA01000021">
    <property type="protein sequence ID" value="ODR47043.1"/>
    <property type="molecule type" value="Genomic_DNA"/>
</dbReference>
<feature type="transmembrane region" description="Helical" evidence="4">
    <location>
        <begin position="321"/>
        <end position="346"/>
    </location>
</feature>
<feature type="domain" description="HTH araC/xylS-type" evidence="5">
    <location>
        <begin position="689"/>
        <end position="788"/>
    </location>
</feature>
<dbReference type="PRINTS" id="PR00032">
    <property type="entry name" value="HTHARAC"/>
</dbReference>
<reference evidence="7 9" key="1">
    <citation type="submission" date="2016-08" db="EMBL/GenBank/DDBJ databases">
        <title>Characterization of Isolates of Eisenbergiella tayi Derived from Blood Cultures, Using Whole Genome Sequencing.</title>
        <authorList>
            <person name="Bernier A.-M."/>
            <person name="Burdz T."/>
            <person name="Wiebe D."/>
            <person name="Bernard K."/>
        </authorList>
    </citation>
    <scope>NUCLEOTIDE SEQUENCE [LARGE SCALE GENOMIC DNA]</scope>
    <source>
        <strain evidence="7 9">NML120146</strain>
    </source>
</reference>
<evidence type="ECO:0000313" key="9">
    <source>
        <dbReference type="Proteomes" id="UP000094869"/>
    </source>
</evidence>
<sequence>MCKWKNGRSEAAGRCGILRKIKQDKIFWYYLLTYLAVLFIPMLICCFYYIYMLSLIAEDDIRAKESELSHAVVLVDNVLDEFEYLGDSIAANSYVNGFSRRTNVFDYPNTYRVYELRDSLPDLYQMNQSIFSYFIFFDQSEMVISKNAVYTYEEFYNLYMHADKYAGFEDWYTHMKEEKALYGLSPIERYYYTKDEKDVYLKLCYYERPLMSTSAESSSRIQIYMEESALEEMLPVPVEGGIRFMVDMNGQLLYFRQDISEEPWQQERILELRQQIQEEKKGDRLKIRFGGEEYEVVKYDSSRSGLTYYELLPQDVVMKRVLSTLLVSGVFILAGAVTGILLSYYLSMRSVTPINDILRQVSRSTEHFEGHQSVFSSLKTTFNYLAATNTKLADAIESQRPYLRNAFMNRLIYGDFKVDGEAEKIAEHVGFEWRDRVFGVVLFRFHLFPGDVREEDMKLMCSCILSLMEVIEKEVPDSLYTSLGEEQVVLLLGIAKDRESLFQEEVEEIILRIRENISFSIAEKLFAYGGNRAEKLEQVYESYQNASYMIFDENDQIENPIIWYRETAVDVLKYPPQDLQVRLGHFVMAGDGRGLHDALEEIMKKYIIENNLPVYLQQMLLSELQSVLFRIIGRMGMGEDDYRNYYAKLEENHNAPLITQFIGTLNLYRQVCEYVDSQKHWGMFDMNSSAVTAYIDTHFGNPELCLASVAAHFKLSEGYLSQMFKKTYGTNFSTYVETVRVDKAKDFLMNTNLSVSEISELVGYLAQNTFGRAFKRVTGLSPSEYRKKKRVST</sequence>
<dbReference type="InterPro" id="IPR009057">
    <property type="entry name" value="Homeodomain-like_sf"/>
</dbReference>
<evidence type="ECO:0000313" key="6">
    <source>
        <dbReference type="EMBL" id="ODR47043.1"/>
    </source>
</evidence>
<evidence type="ECO:0000256" key="2">
    <source>
        <dbReference type="ARBA" id="ARBA00023125"/>
    </source>
</evidence>
<keyword evidence="4" id="KW-0812">Transmembrane</keyword>
<evidence type="ECO:0000256" key="4">
    <source>
        <dbReference type="SAM" id="Phobius"/>
    </source>
</evidence>
<accession>A0A1E3UCC5</accession>
<keyword evidence="2" id="KW-0238">DNA-binding</keyword>
<keyword evidence="4" id="KW-1133">Transmembrane helix</keyword>
<keyword evidence="3" id="KW-0804">Transcription</keyword>
<comment type="caution">
    <text evidence="6">The sequence shown here is derived from an EMBL/GenBank/DDBJ whole genome shotgun (WGS) entry which is preliminary data.</text>
</comment>
<evidence type="ECO:0000256" key="1">
    <source>
        <dbReference type="ARBA" id="ARBA00023015"/>
    </source>
</evidence>
<evidence type="ECO:0000256" key="3">
    <source>
        <dbReference type="ARBA" id="ARBA00023163"/>
    </source>
</evidence>
<name>A0A1E3UCC5_9FIRM</name>
<organism evidence="6 8">
    <name type="scientific">Eisenbergiella tayi</name>
    <dbReference type="NCBI Taxonomy" id="1432052"/>
    <lineage>
        <taxon>Bacteria</taxon>
        <taxon>Bacillati</taxon>
        <taxon>Bacillota</taxon>
        <taxon>Clostridia</taxon>
        <taxon>Lachnospirales</taxon>
        <taxon>Lachnospiraceae</taxon>
        <taxon>Eisenbergiella</taxon>
    </lineage>
</organism>
<dbReference type="GO" id="GO:0003700">
    <property type="term" value="F:DNA-binding transcription factor activity"/>
    <property type="evidence" value="ECO:0007669"/>
    <property type="project" value="InterPro"/>
</dbReference>
<dbReference type="GO" id="GO:0043565">
    <property type="term" value="F:sequence-specific DNA binding"/>
    <property type="evidence" value="ECO:0007669"/>
    <property type="project" value="InterPro"/>
</dbReference>
<evidence type="ECO:0000313" key="8">
    <source>
        <dbReference type="Proteomes" id="UP000094271"/>
    </source>
</evidence>
<dbReference type="PROSITE" id="PS01124">
    <property type="entry name" value="HTH_ARAC_FAMILY_2"/>
    <property type="match status" value="1"/>
</dbReference>
<keyword evidence="4" id="KW-0472">Membrane</keyword>
<dbReference type="SUPFAM" id="SSF46689">
    <property type="entry name" value="Homeodomain-like"/>
    <property type="match status" value="1"/>
</dbReference>
<dbReference type="Gene3D" id="1.10.10.60">
    <property type="entry name" value="Homeodomain-like"/>
    <property type="match status" value="2"/>
</dbReference>
<proteinExistence type="predicted"/>
<dbReference type="Proteomes" id="UP000094271">
    <property type="component" value="Unassembled WGS sequence"/>
</dbReference>
<dbReference type="Pfam" id="PF12833">
    <property type="entry name" value="HTH_18"/>
    <property type="match status" value="1"/>
</dbReference>
<dbReference type="InterPro" id="IPR018060">
    <property type="entry name" value="HTH_AraC"/>
</dbReference>
<dbReference type="Proteomes" id="UP000094869">
    <property type="component" value="Unassembled WGS sequence"/>
</dbReference>
<dbReference type="PANTHER" id="PTHR43280:SF28">
    <property type="entry name" value="HTH-TYPE TRANSCRIPTIONAL ACTIVATOR RHAS"/>
    <property type="match status" value="1"/>
</dbReference>
<dbReference type="InterPro" id="IPR020449">
    <property type="entry name" value="Tscrpt_reg_AraC-type_HTH"/>
</dbReference>
<protein>
    <recommendedName>
        <fullName evidence="5">HTH araC/xylS-type domain-containing protein</fullName>
    </recommendedName>
</protein>
<dbReference type="OrthoDB" id="368621at2"/>